<proteinExistence type="predicted"/>
<accession>A0AAE9D9L5</accession>
<feature type="compositionally biased region" description="Acidic residues" evidence="1">
    <location>
        <begin position="22"/>
        <end position="33"/>
    </location>
</feature>
<evidence type="ECO:0000256" key="1">
    <source>
        <dbReference type="SAM" id="MobiDB-lite"/>
    </source>
</evidence>
<protein>
    <submittedName>
        <fullName evidence="2">Uncharacterized protein</fullName>
    </submittedName>
</protein>
<name>A0AAE9D9L5_CAEBR</name>
<dbReference type="AlphaFoldDB" id="A0AAE9D9L5"/>
<gene>
    <name evidence="2" type="ORF">L3Y34_000511</name>
</gene>
<dbReference type="EMBL" id="CP090893">
    <property type="protein sequence ID" value="ULT99221.1"/>
    <property type="molecule type" value="Genomic_DNA"/>
</dbReference>
<sequence>MGYDAPRTVVGTNVEKVRNEEEYMEVDEEEETPEIAPPPRQMEVSLGNTGGADIDEMIAEIYGLQIITEMNNDNDGGYTRDLITYYTRGRACDTDCPKMDIEEAAAVCERIRDHQRLVVGTVADFTLDNLLYTWRGEERFVLDWLQRFANCYRGVRSILKRYTELRRLYEVASEKSKIDFLPDSRVPQDIHQTTAVQSKYGAHLDQFNAAMADGEVNTCDVCGCLTLRSRLNEYSHLSKYMGYLDDEMQKEVMERFGQNIDVCEIFIFLTSGPPPKEAEHRAISQWRIRLSN</sequence>
<dbReference type="Proteomes" id="UP000827892">
    <property type="component" value="Chromosome III"/>
</dbReference>
<feature type="region of interest" description="Disordered" evidence="1">
    <location>
        <begin position="21"/>
        <end position="41"/>
    </location>
</feature>
<evidence type="ECO:0000313" key="2">
    <source>
        <dbReference type="EMBL" id="ULT99221.1"/>
    </source>
</evidence>
<organism evidence="2 3">
    <name type="scientific">Caenorhabditis briggsae</name>
    <dbReference type="NCBI Taxonomy" id="6238"/>
    <lineage>
        <taxon>Eukaryota</taxon>
        <taxon>Metazoa</taxon>
        <taxon>Ecdysozoa</taxon>
        <taxon>Nematoda</taxon>
        <taxon>Chromadorea</taxon>
        <taxon>Rhabditida</taxon>
        <taxon>Rhabditina</taxon>
        <taxon>Rhabditomorpha</taxon>
        <taxon>Rhabditoidea</taxon>
        <taxon>Rhabditidae</taxon>
        <taxon>Peloderinae</taxon>
        <taxon>Caenorhabditis</taxon>
    </lineage>
</organism>
<evidence type="ECO:0000313" key="3">
    <source>
        <dbReference type="Proteomes" id="UP000827892"/>
    </source>
</evidence>
<reference evidence="2 3" key="1">
    <citation type="submission" date="2022-05" db="EMBL/GenBank/DDBJ databases">
        <title>Chromosome-level reference genomes for two strains of Caenorhabditis briggsae: an improved platform for comparative genomics.</title>
        <authorList>
            <person name="Stevens L."/>
            <person name="Andersen E.C."/>
        </authorList>
    </citation>
    <scope>NUCLEOTIDE SEQUENCE [LARGE SCALE GENOMIC DNA]</scope>
    <source>
        <strain evidence="2">QX1410_ONT</strain>
        <tissue evidence="2">Whole-organism</tissue>
    </source>
</reference>